<dbReference type="Gene3D" id="2.60.120.620">
    <property type="entry name" value="q2cbj1_9rhob like domain"/>
    <property type="match status" value="1"/>
</dbReference>
<dbReference type="Pfam" id="PF13640">
    <property type="entry name" value="2OG-FeII_Oxy_3"/>
    <property type="match status" value="1"/>
</dbReference>
<dbReference type="PANTHER" id="PTHR10869">
    <property type="entry name" value="PROLYL 4-HYDROXYLASE ALPHA SUBUNIT"/>
    <property type="match status" value="1"/>
</dbReference>
<sequence>MAAFFFRARLLPLMVALCFLAAHGFSPTTCNRSPPRRVTALSSATTTDSTSVGVGPRLAIREDFPGCQRIHSDPDIFVISGFLDPASCQDLIRRANDKGLQQSPVAYAGWTQDFKDLVELAAKGPVTWLAIGVGWWQTKDDPTAGQVELIGHMVQNFVLFMGLAIAGIGLFTKSRADQLQDLRTSTSTTLDDLNSTSKQETQGPLQFVRRTAELFTPGSSSSDSLKRQQQQDEAALFEAPTVIRYESRQVLAPHYDANRSAATEDANRGGQTLATLLVYLNDVAEGGLTRFGKLDTASPNTQLDYAQVDESQEKLCIRPKMGDALLFFPADVSGKFDERTEHEGCPAVDEKYIARIWRHQNRVPPPFGLAQDELLRV</sequence>
<dbReference type="InterPro" id="IPR006620">
    <property type="entry name" value="Pro_4_hyd_alph"/>
</dbReference>
<evidence type="ECO:0000256" key="5">
    <source>
        <dbReference type="ARBA" id="ARBA00023004"/>
    </source>
</evidence>
<dbReference type="Proteomes" id="UP001153069">
    <property type="component" value="Unassembled WGS sequence"/>
</dbReference>
<protein>
    <submittedName>
        <fullName evidence="8">Probable prolyl 4-hydroxylase</fullName>
    </submittedName>
</protein>
<accession>A0A9N8DQQ0</accession>
<dbReference type="GO" id="GO:0005506">
    <property type="term" value="F:iron ion binding"/>
    <property type="evidence" value="ECO:0007669"/>
    <property type="project" value="InterPro"/>
</dbReference>
<dbReference type="SMART" id="SM00702">
    <property type="entry name" value="P4Hc"/>
    <property type="match status" value="1"/>
</dbReference>
<keyword evidence="9" id="KW-1185">Reference proteome</keyword>
<comment type="caution">
    <text evidence="8">The sequence shown here is derived from an EMBL/GenBank/DDBJ whole genome shotgun (WGS) entry which is preliminary data.</text>
</comment>
<dbReference type="GO" id="GO:0005783">
    <property type="term" value="C:endoplasmic reticulum"/>
    <property type="evidence" value="ECO:0007669"/>
    <property type="project" value="TreeGrafter"/>
</dbReference>
<comment type="cofactor">
    <cofactor evidence="1">
        <name>L-ascorbate</name>
        <dbReference type="ChEBI" id="CHEBI:38290"/>
    </cofactor>
</comment>
<organism evidence="8 9">
    <name type="scientific">Seminavis robusta</name>
    <dbReference type="NCBI Taxonomy" id="568900"/>
    <lineage>
        <taxon>Eukaryota</taxon>
        <taxon>Sar</taxon>
        <taxon>Stramenopiles</taxon>
        <taxon>Ochrophyta</taxon>
        <taxon>Bacillariophyta</taxon>
        <taxon>Bacillariophyceae</taxon>
        <taxon>Bacillariophycidae</taxon>
        <taxon>Naviculales</taxon>
        <taxon>Naviculaceae</taxon>
        <taxon>Seminavis</taxon>
    </lineage>
</organism>
<dbReference type="GO" id="GO:0004656">
    <property type="term" value="F:procollagen-proline 4-dioxygenase activity"/>
    <property type="evidence" value="ECO:0007669"/>
    <property type="project" value="TreeGrafter"/>
</dbReference>
<evidence type="ECO:0000313" key="9">
    <source>
        <dbReference type="Proteomes" id="UP001153069"/>
    </source>
</evidence>
<evidence type="ECO:0000256" key="2">
    <source>
        <dbReference type="ARBA" id="ARBA00022723"/>
    </source>
</evidence>
<feature type="signal peptide" evidence="6">
    <location>
        <begin position="1"/>
        <end position="24"/>
    </location>
</feature>
<evidence type="ECO:0000256" key="4">
    <source>
        <dbReference type="ARBA" id="ARBA00023002"/>
    </source>
</evidence>
<keyword evidence="5" id="KW-0408">Iron</keyword>
<keyword evidence="2" id="KW-0479">Metal-binding</keyword>
<evidence type="ECO:0000259" key="7">
    <source>
        <dbReference type="PROSITE" id="PS51471"/>
    </source>
</evidence>
<dbReference type="GO" id="GO:0031418">
    <property type="term" value="F:L-ascorbic acid binding"/>
    <property type="evidence" value="ECO:0007669"/>
    <property type="project" value="InterPro"/>
</dbReference>
<dbReference type="PANTHER" id="PTHR10869:SF226">
    <property type="entry name" value="PROLYL 4-HYDROXYLASE ALPHA SUBUNIT DOMAIN-CONTAINING PROTEIN"/>
    <property type="match status" value="1"/>
</dbReference>
<gene>
    <name evidence="8" type="ORF">SEMRO_215_G089020.1</name>
</gene>
<dbReference type="AlphaFoldDB" id="A0A9N8DQQ0"/>
<dbReference type="InterPro" id="IPR005123">
    <property type="entry name" value="Oxoglu/Fe-dep_dioxygenase_dom"/>
</dbReference>
<keyword evidence="4" id="KW-0560">Oxidoreductase</keyword>
<name>A0A9N8DQQ0_9STRA</name>
<evidence type="ECO:0000256" key="1">
    <source>
        <dbReference type="ARBA" id="ARBA00001961"/>
    </source>
</evidence>
<keyword evidence="3" id="KW-0223">Dioxygenase</keyword>
<evidence type="ECO:0000313" key="8">
    <source>
        <dbReference type="EMBL" id="CAB9504976.1"/>
    </source>
</evidence>
<proteinExistence type="predicted"/>
<dbReference type="OrthoDB" id="420380at2759"/>
<feature type="chain" id="PRO_5040462959" evidence="6">
    <location>
        <begin position="25"/>
        <end position="377"/>
    </location>
</feature>
<feature type="domain" description="Fe2OG dioxygenase" evidence="7">
    <location>
        <begin position="236"/>
        <end position="360"/>
    </location>
</feature>
<reference evidence="8" key="1">
    <citation type="submission" date="2020-06" db="EMBL/GenBank/DDBJ databases">
        <authorList>
            <consortium name="Plant Systems Biology data submission"/>
        </authorList>
    </citation>
    <scope>NUCLEOTIDE SEQUENCE</scope>
    <source>
        <strain evidence="8">D6</strain>
    </source>
</reference>
<evidence type="ECO:0000256" key="3">
    <source>
        <dbReference type="ARBA" id="ARBA00022964"/>
    </source>
</evidence>
<keyword evidence="6" id="KW-0732">Signal</keyword>
<dbReference type="EMBL" id="CAICTM010000214">
    <property type="protein sequence ID" value="CAB9504976.1"/>
    <property type="molecule type" value="Genomic_DNA"/>
</dbReference>
<dbReference type="InterPro" id="IPR045054">
    <property type="entry name" value="P4HA-like"/>
</dbReference>
<evidence type="ECO:0000256" key="6">
    <source>
        <dbReference type="SAM" id="SignalP"/>
    </source>
</evidence>
<dbReference type="PROSITE" id="PS51471">
    <property type="entry name" value="FE2OG_OXY"/>
    <property type="match status" value="1"/>
</dbReference>
<dbReference type="InterPro" id="IPR044862">
    <property type="entry name" value="Pro_4_hyd_alph_FE2OG_OXY"/>
</dbReference>